<organism evidence="1 2">
    <name type="scientific">Chryseobacterium panacisoli</name>
    <dbReference type="NCBI Taxonomy" id="1807141"/>
    <lineage>
        <taxon>Bacteria</taxon>
        <taxon>Pseudomonadati</taxon>
        <taxon>Bacteroidota</taxon>
        <taxon>Flavobacteriia</taxon>
        <taxon>Flavobacteriales</taxon>
        <taxon>Weeksellaceae</taxon>
        <taxon>Chryseobacterium group</taxon>
        <taxon>Chryseobacterium</taxon>
    </lineage>
</organism>
<accession>A0A5D8ZXS5</accession>
<keyword evidence="2" id="KW-1185">Reference proteome</keyword>
<comment type="caution">
    <text evidence="1">The sequence shown here is derived from an EMBL/GenBank/DDBJ whole genome shotgun (WGS) entry which is preliminary data.</text>
</comment>
<dbReference type="InterPro" id="IPR010133">
    <property type="entry name" value="Bacteriocin_signal_seq"/>
</dbReference>
<dbReference type="EMBL" id="VTRU01000001">
    <property type="protein sequence ID" value="TZF98922.1"/>
    <property type="molecule type" value="Genomic_DNA"/>
</dbReference>
<evidence type="ECO:0000313" key="1">
    <source>
        <dbReference type="EMBL" id="TZF98922.1"/>
    </source>
</evidence>
<protein>
    <submittedName>
        <fullName evidence="1">Bacteriocin</fullName>
    </submittedName>
</protein>
<proteinExistence type="predicted"/>
<dbReference type="Proteomes" id="UP000323884">
    <property type="component" value="Unassembled WGS sequence"/>
</dbReference>
<dbReference type="RefSeq" id="WP_149386061.1">
    <property type="nucleotide sequence ID" value="NZ_VTRU01000001.1"/>
</dbReference>
<dbReference type="PROSITE" id="PS00018">
    <property type="entry name" value="EF_HAND_1"/>
    <property type="match status" value="1"/>
</dbReference>
<gene>
    <name evidence="1" type="ORF">FW781_03085</name>
</gene>
<dbReference type="AlphaFoldDB" id="A0A5D8ZXS5"/>
<dbReference type="OrthoDB" id="1190610at2"/>
<dbReference type="NCBIfam" id="TIGR01847">
    <property type="entry name" value="bacteriocin_sig"/>
    <property type="match status" value="1"/>
</dbReference>
<reference evidence="1 2" key="1">
    <citation type="submission" date="2019-08" db="EMBL/GenBank/DDBJ databases">
        <title>Draft genome sequence of Chryseobacterium sp. Gsoil 183.</title>
        <authorList>
            <person name="Im W.-T."/>
        </authorList>
    </citation>
    <scope>NUCLEOTIDE SEQUENCE [LARGE SCALE GENOMIC DNA]</scope>
    <source>
        <strain evidence="1 2">Gsoil 183</strain>
        <plasmid evidence="1">unnamed1</plasmid>
    </source>
</reference>
<sequence>MKKLDLNKGKRLNKKELKTIQGGMLNCMEPILCTEFPCETYPPGDIRNCTTISVSCAQKICRPQDPGPIEL</sequence>
<geneLocation type="plasmid" evidence="1">
    <name>unnamed1</name>
</geneLocation>
<keyword evidence="1" id="KW-0614">Plasmid</keyword>
<evidence type="ECO:0000313" key="2">
    <source>
        <dbReference type="Proteomes" id="UP000323884"/>
    </source>
</evidence>
<name>A0A5D8ZXS5_9FLAO</name>
<dbReference type="InterPro" id="IPR018247">
    <property type="entry name" value="EF_Hand_1_Ca_BS"/>
</dbReference>